<dbReference type="Proteomes" id="UP000269438">
    <property type="component" value="Unassembled WGS sequence"/>
</dbReference>
<gene>
    <name evidence="2" type="ORF">D9V34_14790</name>
</gene>
<dbReference type="AlphaFoldDB" id="A0A3L7AH56"/>
<feature type="transmembrane region" description="Helical" evidence="1">
    <location>
        <begin position="388"/>
        <end position="407"/>
    </location>
</feature>
<keyword evidence="1" id="KW-0812">Transmembrane</keyword>
<feature type="transmembrane region" description="Helical" evidence="1">
    <location>
        <begin position="181"/>
        <end position="201"/>
    </location>
</feature>
<feature type="transmembrane region" description="Helical" evidence="1">
    <location>
        <begin position="152"/>
        <end position="175"/>
    </location>
</feature>
<evidence type="ECO:0000313" key="2">
    <source>
        <dbReference type="EMBL" id="RLP79813.1"/>
    </source>
</evidence>
<feature type="transmembrane region" description="Helical" evidence="1">
    <location>
        <begin position="252"/>
        <end position="274"/>
    </location>
</feature>
<keyword evidence="1" id="KW-0472">Membrane</keyword>
<evidence type="ECO:0008006" key="4">
    <source>
        <dbReference type="Google" id="ProtNLM"/>
    </source>
</evidence>
<feature type="transmembrane region" description="Helical" evidence="1">
    <location>
        <begin position="12"/>
        <end position="36"/>
    </location>
</feature>
<protein>
    <recommendedName>
        <fullName evidence="4">Polysaccharide biosynthesis protein</fullName>
    </recommendedName>
</protein>
<keyword evidence="3" id="KW-1185">Reference proteome</keyword>
<comment type="caution">
    <text evidence="2">The sequence shown here is derived from an EMBL/GenBank/DDBJ whole genome shotgun (WGS) entry which is preliminary data.</text>
</comment>
<sequence>MSDATEITPVRSGLPLVLGATAVAGVLGFVIQFGMGRILGKTPEYTEFMAFWSAFFLVVGAIAGVQQEYSRAVAEAQRSPLLASSGVSARGFALSAALVIALILGVSGLAWGPGVFSTDWPIAVLLIAIGGGAYVLFSAINGNLYGRERWSLVTVGIIADPLLRLILLAVAVVAVASMENALRAAIIVPVVLTVLLLAALGRDTEFGTTRLGSSARQITWNILRTVGGAASTAALISGYPLFLAVFGGSGAAAATVIFVFTIVRAPIVIPMLALQNFMIVHFGKAPERVAASAARLMAAVIAGALVLSGLAAWIAPWFIDWVTNGQYNPNPWLVAAMVATAGLTGALCVSGAATVALNRHSGFVAGWAVAAVVSILLLLLPGPIEQRALIALAAGPALGLVVHFLALRRS</sequence>
<feature type="transmembrane region" description="Helical" evidence="1">
    <location>
        <begin position="122"/>
        <end position="140"/>
    </location>
</feature>
<feature type="transmembrane region" description="Helical" evidence="1">
    <location>
        <begin position="222"/>
        <end position="246"/>
    </location>
</feature>
<dbReference type="OrthoDB" id="4771963at2"/>
<feature type="transmembrane region" description="Helical" evidence="1">
    <location>
        <begin position="87"/>
        <end position="110"/>
    </location>
</feature>
<evidence type="ECO:0000256" key="1">
    <source>
        <dbReference type="SAM" id="Phobius"/>
    </source>
</evidence>
<reference evidence="2 3" key="1">
    <citation type="submission" date="2018-10" db="EMBL/GenBank/DDBJ databases">
        <authorList>
            <person name="Li J."/>
        </authorList>
    </citation>
    <scope>NUCLEOTIDE SEQUENCE [LARGE SCALE GENOMIC DNA]</scope>
    <source>
        <strain evidence="2 3">JCM 11654</strain>
    </source>
</reference>
<feature type="transmembrane region" description="Helical" evidence="1">
    <location>
        <begin position="295"/>
        <end position="319"/>
    </location>
</feature>
<proteinExistence type="predicted"/>
<name>A0A3L7AH56_9MICO</name>
<keyword evidence="1" id="KW-1133">Transmembrane helix</keyword>
<accession>A0A3L7AH56</accession>
<evidence type="ECO:0000313" key="3">
    <source>
        <dbReference type="Proteomes" id="UP000269438"/>
    </source>
</evidence>
<dbReference type="EMBL" id="RCUY01000014">
    <property type="protein sequence ID" value="RLP79813.1"/>
    <property type="molecule type" value="Genomic_DNA"/>
</dbReference>
<dbReference type="RefSeq" id="WP_121689259.1">
    <property type="nucleotide sequence ID" value="NZ_RCUY01000014.1"/>
</dbReference>
<feature type="transmembrane region" description="Helical" evidence="1">
    <location>
        <begin position="48"/>
        <end position="66"/>
    </location>
</feature>
<feature type="transmembrane region" description="Helical" evidence="1">
    <location>
        <begin position="364"/>
        <end position="382"/>
    </location>
</feature>
<organism evidence="2 3">
    <name type="scientific">Mycetocola lacteus</name>
    <dbReference type="NCBI Taxonomy" id="76637"/>
    <lineage>
        <taxon>Bacteria</taxon>
        <taxon>Bacillati</taxon>
        <taxon>Actinomycetota</taxon>
        <taxon>Actinomycetes</taxon>
        <taxon>Micrococcales</taxon>
        <taxon>Microbacteriaceae</taxon>
        <taxon>Mycetocola</taxon>
    </lineage>
</organism>
<feature type="transmembrane region" description="Helical" evidence="1">
    <location>
        <begin position="331"/>
        <end position="357"/>
    </location>
</feature>